<dbReference type="Pfam" id="PF00082">
    <property type="entry name" value="Peptidase_S8"/>
    <property type="match status" value="1"/>
</dbReference>
<feature type="active site" description="Charge relay system" evidence="5">
    <location>
        <position position="393"/>
    </location>
</feature>
<evidence type="ECO:0000313" key="11">
    <source>
        <dbReference type="Proteomes" id="UP000481454"/>
    </source>
</evidence>
<dbReference type="EMBL" id="UAWG01000022">
    <property type="protein sequence ID" value="SQB61375.1"/>
    <property type="molecule type" value="Genomic_DNA"/>
</dbReference>
<feature type="active site" description="Charge relay system" evidence="5">
    <location>
        <position position="208"/>
    </location>
</feature>
<dbReference type="Gene3D" id="3.40.50.200">
    <property type="entry name" value="Peptidase S8/S53 domain"/>
    <property type="match status" value="1"/>
</dbReference>
<protein>
    <submittedName>
        <fullName evidence="9">Nisin leader peptide-processing serine protease NisP</fullName>
        <ecNumber evidence="9">3.4.21.-</ecNumber>
    </submittedName>
    <submittedName>
        <fullName evidence="8">S8 family serine peptidase</fullName>
    </submittedName>
</protein>
<dbReference type="InterPro" id="IPR036852">
    <property type="entry name" value="Peptidase_S8/S53_dom_sf"/>
</dbReference>
<dbReference type="PRINTS" id="PR00723">
    <property type="entry name" value="SUBTILISIN"/>
</dbReference>
<gene>
    <name evidence="8" type="ORF">G6Z34_16290</name>
    <name evidence="9" type="ORF">NCTC10719_03054</name>
</gene>
<accession>A0A2X2YLA8</accession>
<evidence type="ECO:0000256" key="6">
    <source>
        <dbReference type="RuleBase" id="RU003355"/>
    </source>
</evidence>
<evidence type="ECO:0000256" key="1">
    <source>
        <dbReference type="ARBA" id="ARBA00011073"/>
    </source>
</evidence>
<feature type="active site" description="Charge relay system" evidence="5">
    <location>
        <position position="173"/>
    </location>
</feature>
<dbReference type="Proteomes" id="UP000249986">
    <property type="component" value="Unassembled WGS sequence"/>
</dbReference>
<organism evidence="9 10">
    <name type="scientific">Clostridium perfringens</name>
    <dbReference type="NCBI Taxonomy" id="1502"/>
    <lineage>
        <taxon>Bacteria</taxon>
        <taxon>Bacillati</taxon>
        <taxon>Bacillota</taxon>
        <taxon>Clostridia</taxon>
        <taxon>Eubacteriales</taxon>
        <taxon>Clostridiaceae</taxon>
        <taxon>Clostridium</taxon>
    </lineage>
</organism>
<dbReference type="PANTHER" id="PTHR43806">
    <property type="entry name" value="PEPTIDASE S8"/>
    <property type="match status" value="1"/>
</dbReference>
<dbReference type="EMBL" id="JAALLZ010000014">
    <property type="protein sequence ID" value="NGU31624.1"/>
    <property type="molecule type" value="Genomic_DNA"/>
</dbReference>
<dbReference type="GO" id="GO:0004252">
    <property type="term" value="F:serine-type endopeptidase activity"/>
    <property type="evidence" value="ECO:0007669"/>
    <property type="project" value="UniProtKB-UniRule"/>
</dbReference>
<dbReference type="PROSITE" id="PS00138">
    <property type="entry name" value="SUBTILASE_SER"/>
    <property type="match status" value="1"/>
</dbReference>
<dbReference type="Proteomes" id="UP000481454">
    <property type="component" value="Unassembled WGS sequence"/>
</dbReference>
<evidence type="ECO:0000256" key="2">
    <source>
        <dbReference type="ARBA" id="ARBA00022670"/>
    </source>
</evidence>
<keyword evidence="4 5" id="KW-0720">Serine protease</keyword>
<dbReference type="GO" id="GO:0006508">
    <property type="term" value="P:proteolysis"/>
    <property type="evidence" value="ECO:0007669"/>
    <property type="project" value="UniProtKB-KW"/>
</dbReference>
<evidence type="ECO:0000313" key="8">
    <source>
        <dbReference type="EMBL" id="NGU31624.1"/>
    </source>
</evidence>
<sequence>MLNKINRTIKIFILSIICILIANSGFTTVEAKSFDNIKKLDLLLNENVNIQKITHDIKGINPNIQITEYDEISLLHLELPVEVSPNDILTNKSIKNKIELVGNTPDVKLNKKDLGNSIYLKNAVLGESQTYSKQGISNINTFDSKGWHVDEVTEKRKSFDISKGKGVKIALIDSGVDYNHPLLTNSIDLTNAKSFVEGNSSVSDTNGHGTMVAGIIKQVAPDAKIIPYRVMGDSTGESLWTIDAIIQAVKDGNDIINASLGTYKDEDIENDKLIIEAFNRAINYARKNNVIVIASAGNNGLDLSEYYNNEHIKHLPGNIDGVNTVSAVRNNQLTSYSNYGVNIQYCAPGGDLVYIDGKVDLRNWIYCIYPTNLDNGLSHLGVPQGYSFSFGTSFSAPLVSAGAADILSYYRSMRNNKDIKSYEIEDALAKGAEDLGEKGQDSLYGKGKINIYNSLINITQTKK</sequence>
<evidence type="ECO:0000313" key="9">
    <source>
        <dbReference type="EMBL" id="SQB61375.1"/>
    </source>
</evidence>
<dbReference type="InterPro" id="IPR050131">
    <property type="entry name" value="Peptidase_S8_subtilisin-like"/>
</dbReference>
<feature type="domain" description="Peptidase S8/S53" evidence="7">
    <location>
        <begin position="164"/>
        <end position="447"/>
    </location>
</feature>
<evidence type="ECO:0000259" key="7">
    <source>
        <dbReference type="Pfam" id="PF00082"/>
    </source>
</evidence>
<proteinExistence type="inferred from homology"/>
<evidence type="ECO:0000256" key="4">
    <source>
        <dbReference type="ARBA" id="ARBA00022825"/>
    </source>
</evidence>
<dbReference type="InterPro" id="IPR000209">
    <property type="entry name" value="Peptidase_S8/S53_dom"/>
</dbReference>
<name>A0A2X2YLA8_CLOPF</name>
<dbReference type="RefSeq" id="WP_052296801.1">
    <property type="nucleotide sequence ID" value="NZ_CATNWT010000002.1"/>
</dbReference>
<keyword evidence="2 5" id="KW-0645">Protease</keyword>
<dbReference type="SUPFAM" id="SSF52743">
    <property type="entry name" value="Subtilisin-like"/>
    <property type="match status" value="1"/>
</dbReference>
<dbReference type="PANTHER" id="PTHR43806:SF11">
    <property type="entry name" value="CEREVISIN-RELATED"/>
    <property type="match status" value="1"/>
</dbReference>
<dbReference type="PROSITE" id="PS00136">
    <property type="entry name" value="SUBTILASE_ASP"/>
    <property type="match status" value="1"/>
</dbReference>
<dbReference type="InterPro" id="IPR015500">
    <property type="entry name" value="Peptidase_S8_subtilisin-rel"/>
</dbReference>
<reference evidence="9 10" key="1">
    <citation type="submission" date="2018-06" db="EMBL/GenBank/DDBJ databases">
        <authorList>
            <consortium name="Pathogen Informatics"/>
            <person name="Doyle S."/>
        </authorList>
    </citation>
    <scope>NUCLEOTIDE SEQUENCE [LARGE SCALE GENOMIC DNA]</scope>
    <source>
        <strain evidence="9 10">NCTC10719</strain>
    </source>
</reference>
<dbReference type="InterPro" id="IPR023828">
    <property type="entry name" value="Peptidase_S8_Ser-AS"/>
</dbReference>
<dbReference type="AlphaFoldDB" id="A0A2X2YLA8"/>
<dbReference type="EC" id="3.4.21.-" evidence="9"/>
<evidence type="ECO:0000256" key="3">
    <source>
        <dbReference type="ARBA" id="ARBA00022801"/>
    </source>
</evidence>
<comment type="similarity">
    <text evidence="1 5 6">Belongs to the peptidase S8 family.</text>
</comment>
<reference evidence="8 11" key="2">
    <citation type="submission" date="2020-02" db="EMBL/GenBank/DDBJ databases">
        <title>Genomic Insights into the Phylogeny and Genetic Plasticity of the Human and Animal Enteric Pathogen Clostridium perfringens.</title>
        <authorList>
            <person name="Feng Y."/>
            <person name="Hu Y."/>
        </authorList>
    </citation>
    <scope>NUCLEOTIDE SEQUENCE [LARGE SCALE GENOMIC DNA]</scope>
    <source>
        <strain evidence="8 11">CP-40</strain>
    </source>
</reference>
<dbReference type="PROSITE" id="PS51892">
    <property type="entry name" value="SUBTILASE"/>
    <property type="match status" value="1"/>
</dbReference>
<keyword evidence="3 5" id="KW-0378">Hydrolase</keyword>
<dbReference type="InterPro" id="IPR023827">
    <property type="entry name" value="Peptidase_S8_Asp-AS"/>
</dbReference>
<evidence type="ECO:0000256" key="5">
    <source>
        <dbReference type="PROSITE-ProRule" id="PRU01240"/>
    </source>
</evidence>
<evidence type="ECO:0000313" key="10">
    <source>
        <dbReference type="Proteomes" id="UP000249986"/>
    </source>
</evidence>